<accession>A0ABQ6GTS2</accession>
<sequence>MINVMKKAGLVAGLFIVMAGCQTPPHTQKVLANPPKVMQHKIAQVPFYAQQAYYCGPTTLSEVANFYGVTKTPEEIAPNTFVPELKGSLTIEMTAATRQLGMLAYTQYADLSQLLSLIAQDIPVIVLQNNSIELFPQWHYAVVIGYDIHAKEVILHTGLTENYRLDLSTFERTWKRGKYWMLAMLPPDKANKNLDPFIYTKASQALLDTGQAQAGIKALKSAVKQWPEHWLAYFLLANYQLKNSVHNALVWYAKGVQYAKQQAQYLNNYAYALGKANCYHEAVKMIDVALTLKPGEENILDTKAQLTRWQRNAVFIQQCPSHDVF</sequence>
<dbReference type="Gene3D" id="1.25.40.10">
    <property type="entry name" value="Tetratricopeptide repeat domain"/>
    <property type="match status" value="1"/>
</dbReference>
<dbReference type="EMBL" id="BSST01000001">
    <property type="protein sequence ID" value="GLX79049.1"/>
    <property type="molecule type" value="Genomic_DNA"/>
</dbReference>
<evidence type="ECO:0000313" key="4">
    <source>
        <dbReference type="Proteomes" id="UP001157186"/>
    </source>
</evidence>
<reference evidence="3 4" key="1">
    <citation type="submission" date="2023-03" db="EMBL/GenBank/DDBJ databases">
        <title>Draft genome sequence of Thalassotalea insulae KCTC 62186T.</title>
        <authorList>
            <person name="Sawabe T."/>
        </authorList>
    </citation>
    <scope>NUCLEOTIDE SEQUENCE [LARGE SCALE GENOMIC DNA]</scope>
    <source>
        <strain evidence="3 4">KCTC 62186</strain>
    </source>
</reference>
<dbReference type="Gene3D" id="3.90.70.10">
    <property type="entry name" value="Cysteine proteinases"/>
    <property type="match status" value="1"/>
</dbReference>
<dbReference type="InterPro" id="IPR005074">
    <property type="entry name" value="Peptidase_C39"/>
</dbReference>
<feature type="domain" description="Peptidase C39" evidence="2">
    <location>
        <begin position="48"/>
        <end position="181"/>
    </location>
</feature>
<organism evidence="3 4">
    <name type="scientific">Thalassotalea insulae</name>
    <dbReference type="NCBI Taxonomy" id="2056778"/>
    <lineage>
        <taxon>Bacteria</taxon>
        <taxon>Pseudomonadati</taxon>
        <taxon>Pseudomonadota</taxon>
        <taxon>Gammaproteobacteria</taxon>
        <taxon>Alteromonadales</taxon>
        <taxon>Colwelliaceae</taxon>
        <taxon>Thalassotalea</taxon>
    </lineage>
</organism>
<name>A0ABQ6GTS2_9GAMM</name>
<comment type="caution">
    <text evidence="3">The sequence shown here is derived from an EMBL/GenBank/DDBJ whole genome shotgun (WGS) entry which is preliminary data.</text>
</comment>
<proteinExistence type="predicted"/>
<protein>
    <recommendedName>
        <fullName evidence="2">Peptidase C39 domain-containing protein</fullName>
    </recommendedName>
</protein>
<dbReference type="PROSITE" id="PS51257">
    <property type="entry name" value="PROKAR_LIPOPROTEIN"/>
    <property type="match status" value="1"/>
</dbReference>
<dbReference type="NCBIfam" id="NF033920">
    <property type="entry name" value="C39_PA2778_fam"/>
    <property type="match status" value="1"/>
</dbReference>
<evidence type="ECO:0000259" key="2">
    <source>
        <dbReference type="PROSITE" id="PS50990"/>
    </source>
</evidence>
<dbReference type="SUPFAM" id="SSF48452">
    <property type="entry name" value="TPR-like"/>
    <property type="match status" value="1"/>
</dbReference>
<dbReference type="InterPro" id="IPR011990">
    <property type="entry name" value="TPR-like_helical_dom_sf"/>
</dbReference>
<feature type="signal peptide" evidence="1">
    <location>
        <begin position="1"/>
        <end position="19"/>
    </location>
</feature>
<evidence type="ECO:0000313" key="3">
    <source>
        <dbReference type="EMBL" id="GLX79049.1"/>
    </source>
</evidence>
<feature type="chain" id="PRO_5045198942" description="Peptidase C39 domain-containing protein" evidence="1">
    <location>
        <begin position="20"/>
        <end position="325"/>
    </location>
</feature>
<evidence type="ECO:0000256" key="1">
    <source>
        <dbReference type="SAM" id="SignalP"/>
    </source>
</evidence>
<keyword evidence="4" id="KW-1185">Reference proteome</keyword>
<dbReference type="PROSITE" id="PS50990">
    <property type="entry name" value="PEPTIDASE_C39"/>
    <property type="match status" value="1"/>
</dbReference>
<dbReference type="Pfam" id="PF13529">
    <property type="entry name" value="Peptidase_C39_2"/>
    <property type="match status" value="1"/>
</dbReference>
<keyword evidence="1" id="KW-0732">Signal</keyword>
<gene>
    <name evidence="3" type="ORF">tinsulaeT_23890</name>
</gene>
<dbReference type="InterPro" id="IPR039564">
    <property type="entry name" value="Peptidase_C39-like"/>
</dbReference>
<dbReference type="Proteomes" id="UP001157186">
    <property type="component" value="Unassembled WGS sequence"/>
</dbReference>